<dbReference type="EMBL" id="CAJOBA010037331">
    <property type="protein sequence ID" value="CAF4040283.1"/>
    <property type="molecule type" value="Genomic_DNA"/>
</dbReference>
<reference evidence="1" key="1">
    <citation type="submission" date="2021-02" db="EMBL/GenBank/DDBJ databases">
        <authorList>
            <person name="Nowell W R."/>
        </authorList>
    </citation>
    <scope>NUCLEOTIDE SEQUENCE</scope>
</reference>
<sequence>MVGDDLLGKRREFRQAIDLYKTYENHHLVSKLLAEVIHYYLNEYLIDQTYIQLSMLKAPYCMEKMETVSDKKDCECLFDAIRMMRNSISIGRQTLKAFSDKTEKLTSFTPEDFWSCAPLLLRNFIGLLTLNDADFRKLQRNYNYYDLFSSDLFEKSSNDKTEKLASFTPEDFWSCAPLLLRNFIGLLTLNDADFRKLQRNYNYYDL</sequence>
<comment type="caution">
    <text evidence="1">The sequence shown here is derived from an EMBL/GenBank/DDBJ whole genome shotgun (WGS) entry which is preliminary data.</text>
</comment>
<protein>
    <submittedName>
        <fullName evidence="1">Uncharacterized protein</fullName>
    </submittedName>
</protein>
<name>A0A8S2EQH4_9BILA</name>
<feature type="non-terminal residue" evidence="1">
    <location>
        <position position="1"/>
    </location>
</feature>
<dbReference type="AlphaFoldDB" id="A0A8S2EQH4"/>
<accession>A0A8S2EQH4</accession>
<organism evidence="1 3">
    <name type="scientific">Didymodactylos carnosus</name>
    <dbReference type="NCBI Taxonomy" id="1234261"/>
    <lineage>
        <taxon>Eukaryota</taxon>
        <taxon>Metazoa</taxon>
        <taxon>Spiralia</taxon>
        <taxon>Gnathifera</taxon>
        <taxon>Rotifera</taxon>
        <taxon>Eurotatoria</taxon>
        <taxon>Bdelloidea</taxon>
        <taxon>Philodinida</taxon>
        <taxon>Philodinidae</taxon>
        <taxon>Didymodactylos</taxon>
    </lineage>
</organism>
<gene>
    <name evidence="1" type="ORF">OVA965_LOCUS25430</name>
    <name evidence="2" type="ORF">TMI583_LOCUS26156</name>
</gene>
<dbReference type="EMBL" id="CAJNOK010015786">
    <property type="protein sequence ID" value="CAF1232172.1"/>
    <property type="molecule type" value="Genomic_DNA"/>
</dbReference>
<dbReference type="Proteomes" id="UP000682733">
    <property type="component" value="Unassembled WGS sequence"/>
</dbReference>
<proteinExistence type="predicted"/>
<dbReference type="Proteomes" id="UP000677228">
    <property type="component" value="Unassembled WGS sequence"/>
</dbReference>
<evidence type="ECO:0000313" key="3">
    <source>
        <dbReference type="Proteomes" id="UP000677228"/>
    </source>
</evidence>
<evidence type="ECO:0000313" key="2">
    <source>
        <dbReference type="EMBL" id="CAF4040283.1"/>
    </source>
</evidence>
<evidence type="ECO:0000313" key="1">
    <source>
        <dbReference type="EMBL" id="CAF1232172.1"/>
    </source>
</evidence>